<organism evidence="2 3">
    <name type="scientific">Cladorrhinum samala</name>
    <dbReference type="NCBI Taxonomy" id="585594"/>
    <lineage>
        <taxon>Eukaryota</taxon>
        <taxon>Fungi</taxon>
        <taxon>Dikarya</taxon>
        <taxon>Ascomycota</taxon>
        <taxon>Pezizomycotina</taxon>
        <taxon>Sordariomycetes</taxon>
        <taxon>Sordariomycetidae</taxon>
        <taxon>Sordariales</taxon>
        <taxon>Podosporaceae</taxon>
        <taxon>Cladorrhinum</taxon>
    </lineage>
</organism>
<accession>A0AAV9HIY0</accession>
<feature type="region of interest" description="Disordered" evidence="1">
    <location>
        <begin position="169"/>
        <end position="439"/>
    </location>
</feature>
<dbReference type="EMBL" id="MU865023">
    <property type="protein sequence ID" value="KAK4459954.1"/>
    <property type="molecule type" value="Genomic_DNA"/>
</dbReference>
<evidence type="ECO:0000313" key="2">
    <source>
        <dbReference type="EMBL" id="KAK4459954.1"/>
    </source>
</evidence>
<dbReference type="Proteomes" id="UP001321749">
    <property type="component" value="Unassembled WGS sequence"/>
</dbReference>
<keyword evidence="3" id="KW-1185">Reference proteome</keyword>
<dbReference type="Pfam" id="PF05841">
    <property type="entry name" value="Apc15p"/>
    <property type="match status" value="1"/>
</dbReference>
<feature type="compositionally biased region" description="Acidic residues" evidence="1">
    <location>
        <begin position="329"/>
        <end position="343"/>
    </location>
</feature>
<dbReference type="GO" id="GO:0031145">
    <property type="term" value="P:anaphase-promoting complex-dependent catabolic process"/>
    <property type="evidence" value="ECO:0007669"/>
    <property type="project" value="InterPro"/>
</dbReference>
<feature type="compositionally biased region" description="Basic and acidic residues" evidence="1">
    <location>
        <begin position="252"/>
        <end position="261"/>
    </location>
</feature>
<feature type="compositionally biased region" description="Low complexity" evidence="1">
    <location>
        <begin position="281"/>
        <end position="292"/>
    </location>
</feature>
<comment type="caution">
    <text evidence="2">The sequence shown here is derived from an EMBL/GenBank/DDBJ whole genome shotgun (WGS) entry which is preliminary data.</text>
</comment>
<evidence type="ECO:0000256" key="1">
    <source>
        <dbReference type="SAM" id="MobiDB-lite"/>
    </source>
</evidence>
<feature type="region of interest" description="Disordered" evidence="1">
    <location>
        <begin position="76"/>
        <end position="96"/>
    </location>
</feature>
<dbReference type="InterPro" id="IPR008402">
    <property type="entry name" value="APC_su15/mnd2"/>
</dbReference>
<reference evidence="2" key="2">
    <citation type="submission" date="2023-06" db="EMBL/GenBank/DDBJ databases">
        <authorList>
            <consortium name="Lawrence Berkeley National Laboratory"/>
            <person name="Mondo S.J."/>
            <person name="Hensen N."/>
            <person name="Bonometti L."/>
            <person name="Westerberg I."/>
            <person name="Brannstrom I.O."/>
            <person name="Guillou S."/>
            <person name="Cros-Aarteil S."/>
            <person name="Calhoun S."/>
            <person name="Haridas S."/>
            <person name="Kuo A."/>
            <person name="Pangilinan J."/>
            <person name="Riley R."/>
            <person name="Labutti K."/>
            <person name="Andreopoulos B."/>
            <person name="Lipzen A."/>
            <person name="Chen C."/>
            <person name="Yanf M."/>
            <person name="Daum C."/>
            <person name="Ng V."/>
            <person name="Clum A."/>
            <person name="Steindorff A."/>
            <person name="Ohm R."/>
            <person name="Martin F."/>
            <person name="Silar P."/>
            <person name="Natvig D."/>
            <person name="Lalanne C."/>
            <person name="Gautier V."/>
            <person name="Ament-Velasquez S.L."/>
            <person name="Kruys A."/>
            <person name="Hutchinson M.I."/>
            <person name="Powell A.J."/>
            <person name="Barry K."/>
            <person name="Miller A.N."/>
            <person name="Grigoriev I.V."/>
            <person name="Debuchy R."/>
            <person name="Gladieux P."/>
            <person name="Thoren M.H."/>
            <person name="Johannesson H."/>
        </authorList>
    </citation>
    <scope>NUCLEOTIDE SEQUENCE</scope>
    <source>
        <strain evidence="2">PSN324</strain>
    </source>
</reference>
<sequence length="439" mass="47838">MFPILPDLTPRDTHSLWYTSSRAPLIPSYLDHHSPSLIRPNGSAIAGGGLRMGGAGGTAENTGPSRTGAAAAATTNHGAAAAASAHHPNNPSSSAANAASIIERSFLGRLRADEAYLERRRANIANLGSTWLKPPGMPKTLFQIREERREAEEHAEAVRREMLAAELAAANEEEEGEDVMDEGEDEEEEEEEARDLDEEIPDADEGGVGFGFDGASDEEEEEEQESSEEEEDGGGDESSSSEEEVGDISLTEARRERREMANRMASIRATEERMRGLMAAQQQQQQQQQQFQHSGIGEEEEIDEGDPHGLQDNMLEEEDLVNNSGMGEGDLDMDADLDDEIPEGQELSGFGDGDGYEHTDSEVSLSSDEGTNTQHNMSYASQSHRRSSGVRRNQHRRRSSLMRGNNPRSSLDISGFLSRDGSSILGSSPQVGRRTSRQL</sequence>
<feature type="compositionally biased region" description="Polar residues" evidence="1">
    <location>
        <begin position="402"/>
        <end position="412"/>
    </location>
</feature>
<feature type="compositionally biased region" description="Polar residues" evidence="1">
    <location>
        <begin position="420"/>
        <end position="430"/>
    </location>
</feature>
<gene>
    <name evidence="2" type="ORF">QBC42DRAFT_333832</name>
</gene>
<feature type="compositionally biased region" description="Basic residues" evidence="1">
    <location>
        <begin position="383"/>
        <end position="400"/>
    </location>
</feature>
<proteinExistence type="predicted"/>
<protein>
    <submittedName>
        <fullName evidence="2">Apc15p protein-domain-containing protein</fullName>
    </submittedName>
</protein>
<evidence type="ECO:0000313" key="3">
    <source>
        <dbReference type="Proteomes" id="UP001321749"/>
    </source>
</evidence>
<reference evidence="2" key="1">
    <citation type="journal article" date="2023" name="Mol. Phylogenet. Evol.">
        <title>Genome-scale phylogeny and comparative genomics of the fungal order Sordariales.</title>
        <authorList>
            <person name="Hensen N."/>
            <person name="Bonometti L."/>
            <person name="Westerberg I."/>
            <person name="Brannstrom I.O."/>
            <person name="Guillou S."/>
            <person name="Cros-Aarteil S."/>
            <person name="Calhoun S."/>
            <person name="Haridas S."/>
            <person name="Kuo A."/>
            <person name="Mondo S."/>
            <person name="Pangilinan J."/>
            <person name="Riley R."/>
            <person name="LaButti K."/>
            <person name="Andreopoulos B."/>
            <person name="Lipzen A."/>
            <person name="Chen C."/>
            <person name="Yan M."/>
            <person name="Daum C."/>
            <person name="Ng V."/>
            <person name="Clum A."/>
            <person name="Steindorff A."/>
            <person name="Ohm R.A."/>
            <person name="Martin F."/>
            <person name="Silar P."/>
            <person name="Natvig D.O."/>
            <person name="Lalanne C."/>
            <person name="Gautier V."/>
            <person name="Ament-Velasquez S.L."/>
            <person name="Kruys A."/>
            <person name="Hutchinson M.I."/>
            <person name="Powell A.J."/>
            <person name="Barry K."/>
            <person name="Miller A.N."/>
            <person name="Grigoriev I.V."/>
            <person name="Debuchy R."/>
            <person name="Gladieux P."/>
            <person name="Hiltunen Thoren M."/>
            <person name="Johannesson H."/>
        </authorList>
    </citation>
    <scope>NUCLEOTIDE SEQUENCE</scope>
    <source>
        <strain evidence="2">PSN324</strain>
    </source>
</reference>
<dbReference type="GO" id="GO:0005680">
    <property type="term" value="C:anaphase-promoting complex"/>
    <property type="evidence" value="ECO:0007669"/>
    <property type="project" value="InterPro"/>
</dbReference>
<dbReference type="AlphaFoldDB" id="A0AAV9HIY0"/>
<feature type="compositionally biased region" description="Polar residues" evidence="1">
    <location>
        <begin position="362"/>
        <end position="382"/>
    </location>
</feature>
<feature type="compositionally biased region" description="Acidic residues" evidence="1">
    <location>
        <begin position="171"/>
        <end position="205"/>
    </location>
</feature>
<feature type="compositionally biased region" description="Acidic residues" evidence="1">
    <location>
        <begin position="215"/>
        <end position="246"/>
    </location>
</feature>
<name>A0AAV9HIY0_9PEZI</name>